<dbReference type="SUPFAM" id="SSF56436">
    <property type="entry name" value="C-type lectin-like"/>
    <property type="match status" value="1"/>
</dbReference>
<reference evidence="3" key="1">
    <citation type="journal article" date="2019" name="bioRxiv">
        <title>The Genome of the Zebra Mussel, Dreissena polymorpha: A Resource for Invasive Species Research.</title>
        <authorList>
            <person name="McCartney M.A."/>
            <person name="Auch B."/>
            <person name="Kono T."/>
            <person name="Mallez S."/>
            <person name="Zhang Y."/>
            <person name="Obille A."/>
            <person name="Becker A."/>
            <person name="Abrahante J.E."/>
            <person name="Garbe J."/>
            <person name="Badalamenti J.P."/>
            <person name="Herman A."/>
            <person name="Mangelson H."/>
            <person name="Liachko I."/>
            <person name="Sullivan S."/>
            <person name="Sone E.D."/>
            <person name="Koren S."/>
            <person name="Silverstein K.A.T."/>
            <person name="Beckman K.B."/>
            <person name="Gohl D.M."/>
        </authorList>
    </citation>
    <scope>NUCLEOTIDE SEQUENCE</scope>
    <source>
        <strain evidence="3">Duluth1</strain>
        <tissue evidence="3">Whole animal</tissue>
    </source>
</reference>
<name>A0A9D4CWV8_DREPO</name>
<dbReference type="Pfam" id="PF00059">
    <property type="entry name" value="Lectin_C"/>
    <property type="match status" value="1"/>
</dbReference>
<feature type="signal peptide" evidence="1">
    <location>
        <begin position="1"/>
        <end position="22"/>
    </location>
</feature>
<evidence type="ECO:0000313" key="3">
    <source>
        <dbReference type="EMBL" id="KAH3733549.1"/>
    </source>
</evidence>
<reference evidence="3" key="2">
    <citation type="submission" date="2020-11" db="EMBL/GenBank/DDBJ databases">
        <authorList>
            <person name="McCartney M.A."/>
            <person name="Auch B."/>
            <person name="Kono T."/>
            <person name="Mallez S."/>
            <person name="Becker A."/>
            <person name="Gohl D.M."/>
            <person name="Silverstein K.A.T."/>
            <person name="Koren S."/>
            <person name="Bechman K.B."/>
            <person name="Herman A."/>
            <person name="Abrahante J.E."/>
            <person name="Garbe J."/>
        </authorList>
    </citation>
    <scope>NUCLEOTIDE SEQUENCE</scope>
    <source>
        <strain evidence="3">Duluth1</strain>
        <tissue evidence="3">Whole animal</tissue>
    </source>
</reference>
<dbReference type="InterPro" id="IPR016186">
    <property type="entry name" value="C-type_lectin-like/link_sf"/>
</dbReference>
<dbReference type="PROSITE" id="PS50041">
    <property type="entry name" value="C_TYPE_LECTIN_2"/>
    <property type="match status" value="1"/>
</dbReference>
<organism evidence="3 4">
    <name type="scientific">Dreissena polymorpha</name>
    <name type="common">Zebra mussel</name>
    <name type="synonym">Mytilus polymorpha</name>
    <dbReference type="NCBI Taxonomy" id="45954"/>
    <lineage>
        <taxon>Eukaryota</taxon>
        <taxon>Metazoa</taxon>
        <taxon>Spiralia</taxon>
        <taxon>Lophotrochozoa</taxon>
        <taxon>Mollusca</taxon>
        <taxon>Bivalvia</taxon>
        <taxon>Autobranchia</taxon>
        <taxon>Heteroconchia</taxon>
        <taxon>Euheterodonta</taxon>
        <taxon>Imparidentia</taxon>
        <taxon>Neoheterodontei</taxon>
        <taxon>Myida</taxon>
        <taxon>Dreissenoidea</taxon>
        <taxon>Dreissenidae</taxon>
        <taxon>Dreissena</taxon>
    </lineage>
</organism>
<dbReference type="SMART" id="SM00034">
    <property type="entry name" value="CLECT"/>
    <property type="match status" value="1"/>
</dbReference>
<comment type="caution">
    <text evidence="3">The sequence shown here is derived from an EMBL/GenBank/DDBJ whole genome shotgun (WGS) entry which is preliminary data.</text>
</comment>
<dbReference type="InterPro" id="IPR001304">
    <property type="entry name" value="C-type_lectin-like"/>
</dbReference>
<evidence type="ECO:0000259" key="2">
    <source>
        <dbReference type="PROSITE" id="PS50041"/>
    </source>
</evidence>
<gene>
    <name evidence="3" type="ORF">DPMN_039978</name>
</gene>
<dbReference type="AlphaFoldDB" id="A0A9D4CWV8"/>
<proteinExistence type="predicted"/>
<evidence type="ECO:0000256" key="1">
    <source>
        <dbReference type="SAM" id="SignalP"/>
    </source>
</evidence>
<dbReference type="PANTHER" id="PTHR22801">
    <property type="entry name" value="LITHOSTATHINE"/>
    <property type="match status" value="1"/>
</dbReference>
<sequence length="274" mass="30578">MGRVTLFVVTLAIAFMLSSVCSNSANTTDNGSGLAIAGEQLDGKSLIYMGENMKSTLLKLLGKSFENFEQSFENFERKMNEKICEIDPCDQWSPWSKCSARLKNTFGFKSRSRVCWFEKHDACNRTGEQTVENDNNVCEGRCPLSYTFYNATNSCLKYSKEKLNQNAAEKVCKQDGGHLLNTDTEGKWNASVSIALSNNVGVVWIDGTRTSVTAKWVYLNGKDPEANGVTSKWNSGQPGNQANEFCRVIYMQSGTYYWHDSVCTSDYSSICEVT</sequence>
<accession>A0A9D4CWV8</accession>
<dbReference type="InterPro" id="IPR050801">
    <property type="entry name" value="Ca-Dep_Lectins_ImmuneDev"/>
</dbReference>
<keyword evidence="1" id="KW-0732">Signal</keyword>
<keyword evidence="4" id="KW-1185">Reference proteome</keyword>
<dbReference type="InterPro" id="IPR016187">
    <property type="entry name" value="CTDL_fold"/>
</dbReference>
<dbReference type="PANTHER" id="PTHR22801:SF63">
    <property type="entry name" value="C-TYPE LECTIN DOMAIN-CONTAINING PROTEIN"/>
    <property type="match status" value="1"/>
</dbReference>
<feature type="chain" id="PRO_5039324515" description="C-type lectin domain-containing protein" evidence="1">
    <location>
        <begin position="23"/>
        <end position="274"/>
    </location>
</feature>
<evidence type="ECO:0000313" key="4">
    <source>
        <dbReference type="Proteomes" id="UP000828390"/>
    </source>
</evidence>
<feature type="domain" description="C-type lectin" evidence="2">
    <location>
        <begin position="151"/>
        <end position="272"/>
    </location>
</feature>
<dbReference type="Proteomes" id="UP000828390">
    <property type="component" value="Unassembled WGS sequence"/>
</dbReference>
<protein>
    <recommendedName>
        <fullName evidence="2">C-type lectin domain-containing protein</fullName>
    </recommendedName>
</protein>
<dbReference type="Gene3D" id="3.10.100.10">
    <property type="entry name" value="Mannose-Binding Protein A, subunit A"/>
    <property type="match status" value="1"/>
</dbReference>
<dbReference type="CDD" id="cd00037">
    <property type="entry name" value="CLECT"/>
    <property type="match status" value="1"/>
</dbReference>
<dbReference type="EMBL" id="JAIWYP010000011">
    <property type="protein sequence ID" value="KAH3733549.1"/>
    <property type="molecule type" value="Genomic_DNA"/>
</dbReference>